<evidence type="ECO:0000313" key="15">
    <source>
        <dbReference type="EMBL" id="KAK9201244.1"/>
    </source>
</evidence>
<keyword evidence="2" id="KW-0813">Transport</keyword>
<dbReference type="InterPro" id="IPR008972">
    <property type="entry name" value="Cupredoxin"/>
</dbReference>
<keyword evidence="11" id="KW-0325">Glycoprotein</keyword>
<evidence type="ECO:0000256" key="6">
    <source>
        <dbReference type="ARBA" id="ARBA00022982"/>
    </source>
</evidence>
<evidence type="ECO:0000256" key="5">
    <source>
        <dbReference type="ARBA" id="ARBA00022729"/>
    </source>
</evidence>
<keyword evidence="10" id="KW-1015">Disulfide bond</keyword>
<dbReference type="GO" id="GO:0009055">
    <property type="term" value="F:electron transfer activity"/>
    <property type="evidence" value="ECO:0007669"/>
    <property type="project" value="InterPro"/>
</dbReference>
<feature type="chain" id="PRO_5042932149" description="Phytocyanin domain-containing protein" evidence="13">
    <location>
        <begin position="23"/>
        <end position="164"/>
    </location>
</feature>
<dbReference type="SUPFAM" id="SSF49503">
    <property type="entry name" value="Cupredoxins"/>
    <property type="match status" value="1"/>
</dbReference>
<dbReference type="FunFam" id="2.60.40.420:FF:000067">
    <property type="entry name" value="Cupredoxin superfamily protein"/>
    <property type="match status" value="1"/>
</dbReference>
<dbReference type="PROSITE" id="PS51485">
    <property type="entry name" value="PHYTOCYANIN"/>
    <property type="match status" value="1"/>
</dbReference>
<name>A0AAP0QNK8_9ROSI</name>
<keyword evidence="8" id="KW-0186">Copper</keyword>
<dbReference type="PANTHER" id="PTHR33021:SF533">
    <property type="entry name" value="PHYTOCYANIN DOMAIN-CONTAINING PROTEIN"/>
    <property type="match status" value="1"/>
</dbReference>
<dbReference type="GO" id="GO:0009610">
    <property type="term" value="P:response to symbiotic fungus"/>
    <property type="evidence" value="ECO:0007669"/>
    <property type="project" value="UniProtKB-ARBA"/>
</dbReference>
<dbReference type="InterPro" id="IPR039391">
    <property type="entry name" value="Phytocyanin-like"/>
</dbReference>
<dbReference type="PANTHER" id="PTHR33021">
    <property type="entry name" value="BLUE COPPER PROTEIN"/>
    <property type="match status" value="1"/>
</dbReference>
<evidence type="ECO:0000256" key="8">
    <source>
        <dbReference type="ARBA" id="ARBA00023008"/>
    </source>
</evidence>
<evidence type="ECO:0000256" key="2">
    <source>
        <dbReference type="ARBA" id="ARBA00022448"/>
    </source>
</evidence>
<gene>
    <name evidence="15" type="ORF">WN944_016445</name>
</gene>
<keyword evidence="7 12" id="KW-1133">Transmembrane helix</keyword>
<evidence type="ECO:0000256" key="3">
    <source>
        <dbReference type="ARBA" id="ARBA00022692"/>
    </source>
</evidence>
<dbReference type="GO" id="GO:0005886">
    <property type="term" value="C:plasma membrane"/>
    <property type="evidence" value="ECO:0007669"/>
    <property type="project" value="TreeGrafter"/>
</dbReference>
<evidence type="ECO:0000256" key="1">
    <source>
        <dbReference type="ARBA" id="ARBA00004479"/>
    </source>
</evidence>
<sequence>MASYRFVTLAIVAIVFPAVAMATEHIVGDETGWTTGFDYAAWAKDKVFRVGDTLVFRYTPPNHNVIKVNANEFKDCVASKLSEPLISGNDTIPLATPGKKWYICGKVGPKRHCADLGQKLAINVISDAPAPSPSTPEDNAASGIISTGFPVIVAALVFMAMIMV</sequence>
<evidence type="ECO:0000256" key="9">
    <source>
        <dbReference type="ARBA" id="ARBA00023136"/>
    </source>
</evidence>
<dbReference type="EMBL" id="JBCGBO010000005">
    <property type="protein sequence ID" value="KAK9201244.1"/>
    <property type="molecule type" value="Genomic_DNA"/>
</dbReference>
<feature type="transmembrane region" description="Helical" evidence="12">
    <location>
        <begin position="140"/>
        <end position="162"/>
    </location>
</feature>
<evidence type="ECO:0000256" key="10">
    <source>
        <dbReference type="ARBA" id="ARBA00023157"/>
    </source>
</evidence>
<protein>
    <recommendedName>
        <fullName evidence="14">Phytocyanin domain-containing protein</fullName>
    </recommendedName>
</protein>
<dbReference type="InterPro" id="IPR003245">
    <property type="entry name" value="Phytocyanin_dom"/>
</dbReference>
<comment type="caution">
    <text evidence="15">The sequence shown here is derived from an EMBL/GenBank/DDBJ whole genome shotgun (WGS) entry which is preliminary data.</text>
</comment>
<dbReference type="CDD" id="cd04216">
    <property type="entry name" value="Phytocyanin"/>
    <property type="match status" value="1"/>
</dbReference>
<evidence type="ECO:0000256" key="4">
    <source>
        <dbReference type="ARBA" id="ARBA00022723"/>
    </source>
</evidence>
<reference evidence="15 16" key="1">
    <citation type="submission" date="2024-05" db="EMBL/GenBank/DDBJ databases">
        <title>Haplotype-resolved chromosome-level genome assembly of Huyou (Citrus changshanensis).</title>
        <authorList>
            <person name="Miao C."/>
            <person name="Chen W."/>
            <person name="Wu Y."/>
            <person name="Wang L."/>
            <person name="Zhao S."/>
            <person name="Grierson D."/>
            <person name="Xu C."/>
            <person name="Chen K."/>
        </authorList>
    </citation>
    <scope>NUCLEOTIDE SEQUENCE [LARGE SCALE GENOMIC DNA]</scope>
    <source>
        <strain evidence="15">01-14</strain>
        <tissue evidence="15">Leaf</tissue>
    </source>
</reference>
<evidence type="ECO:0000313" key="16">
    <source>
        <dbReference type="Proteomes" id="UP001428341"/>
    </source>
</evidence>
<keyword evidence="5 13" id="KW-0732">Signal</keyword>
<comment type="subcellular location">
    <subcellularLocation>
        <location evidence="1">Membrane</location>
        <topology evidence="1">Single-pass type I membrane protein</topology>
    </subcellularLocation>
</comment>
<keyword evidence="9 12" id="KW-0472">Membrane</keyword>
<dbReference type="Proteomes" id="UP001428341">
    <property type="component" value="Unassembled WGS sequence"/>
</dbReference>
<dbReference type="Pfam" id="PF02298">
    <property type="entry name" value="Cu_bind_like"/>
    <property type="match status" value="1"/>
</dbReference>
<keyword evidence="6" id="KW-0249">Electron transport</keyword>
<evidence type="ECO:0000256" key="13">
    <source>
        <dbReference type="SAM" id="SignalP"/>
    </source>
</evidence>
<keyword evidence="3 12" id="KW-0812">Transmembrane</keyword>
<accession>A0AAP0QNK8</accession>
<feature type="domain" description="Phytocyanin" evidence="14">
    <location>
        <begin position="23"/>
        <end position="126"/>
    </location>
</feature>
<dbReference type="GO" id="GO:0046872">
    <property type="term" value="F:metal ion binding"/>
    <property type="evidence" value="ECO:0007669"/>
    <property type="project" value="UniProtKB-KW"/>
</dbReference>
<evidence type="ECO:0000256" key="12">
    <source>
        <dbReference type="SAM" id="Phobius"/>
    </source>
</evidence>
<keyword evidence="4" id="KW-0479">Metal-binding</keyword>
<dbReference type="Gene3D" id="2.60.40.420">
    <property type="entry name" value="Cupredoxins - blue copper proteins"/>
    <property type="match status" value="1"/>
</dbReference>
<dbReference type="AlphaFoldDB" id="A0AAP0QNK8"/>
<feature type="signal peptide" evidence="13">
    <location>
        <begin position="1"/>
        <end position="22"/>
    </location>
</feature>
<organism evidence="15 16">
    <name type="scientific">Citrus x changshan-huyou</name>
    <dbReference type="NCBI Taxonomy" id="2935761"/>
    <lineage>
        <taxon>Eukaryota</taxon>
        <taxon>Viridiplantae</taxon>
        <taxon>Streptophyta</taxon>
        <taxon>Embryophyta</taxon>
        <taxon>Tracheophyta</taxon>
        <taxon>Spermatophyta</taxon>
        <taxon>Magnoliopsida</taxon>
        <taxon>eudicotyledons</taxon>
        <taxon>Gunneridae</taxon>
        <taxon>Pentapetalae</taxon>
        <taxon>rosids</taxon>
        <taxon>malvids</taxon>
        <taxon>Sapindales</taxon>
        <taxon>Rutaceae</taxon>
        <taxon>Aurantioideae</taxon>
        <taxon>Citrus</taxon>
    </lineage>
</organism>
<proteinExistence type="predicted"/>
<evidence type="ECO:0000256" key="7">
    <source>
        <dbReference type="ARBA" id="ARBA00022989"/>
    </source>
</evidence>
<keyword evidence="16" id="KW-1185">Reference proteome</keyword>
<evidence type="ECO:0000259" key="14">
    <source>
        <dbReference type="PROSITE" id="PS51485"/>
    </source>
</evidence>
<evidence type="ECO:0000256" key="11">
    <source>
        <dbReference type="ARBA" id="ARBA00023180"/>
    </source>
</evidence>